<feature type="region of interest" description="Disordered" evidence="3">
    <location>
        <begin position="40"/>
        <end position="73"/>
    </location>
</feature>
<keyword evidence="1" id="KW-0479">Metal-binding</keyword>
<evidence type="ECO:0000256" key="1">
    <source>
        <dbReference type="ARBA" id="ARBA00022723"/>
    </source>
</evidence>
<dbReference type="RefSeq" id="WP_129399080.1">
    <property type="nucleotide sequence ID" value="NZ_SDWT01000001.1"/>
</dbReference>
<gene>
    <name evidence="6" type="ORF">EUA93_04730</name>
</gene>
<keyword evidence="2" id="KW-0378">Hydrolase</keyword>
<dbReference type="GO" id="GO:0003676">
    <property type="term" value="F:nucleic acid binding"/>
    <property type="evidence" value="ECO:0007669"/>
    <property type="project" value="InterPro"/>
</dbReference>
<evidence type="ECO:0000259" key="5">
    <source>
        <dbReference type="Pfam" id="PF10708"/>
    </source>
</evidence>
<comment type="caution">
    <text evidence="6">The sequence shown here is derived from an EMBL/GenBank/DDBJ whole genome shotgun (WGS) entry which is preliminary data.</text>
</comment>
<dbReference type="OrthoDB" id="9812156at2"/>
<dbReference type="InterPro" id="IPR014905">
    <property type="entry name" value="HIRAN"/>
</dbReference>
<sequence length="342" mass="37836">MGWFRRSKQSEAPVTAKPGWYPDGARSGQLRYWDGAVWTDHRSPMPDQQAQAAADRSHAHSARRRNGRPFGQPVTPWSEKLVYQGIVGESFHEDAFRAIAAEYGQKTLPDHGYEVPEALAAVVPDPDNEFDANAVAVWVEGRHLVGHLPRNVATQYAPKLESLDRGTYLQVPARVWVGRDEWDRDTGAPKPGGIRGSVGVRLPEPDGISPFNDLPDDLHSVLPWGRAIQITGEELHMDVLRTFALGTDPRHVAATLHVVEEPRKTGDPVRLVEVRLDEQRVGVMSKAVSEQVYDLVAFVAAKNRVPVARAIVKGSDLRADVTVHVARTSEVPHKWLDGIEAP</sequence>
<feature type="domain" description="DUF2510" evidence="5">
    <location>
        <begin position="18"/>
        <end position="50"/>
    </location>
</feature>
<dbReference type="Gene3D" id="3.30.70.2330">
    <property type="match status" value="1"/>
</dbReference>
<organism evidence="6 7">
    <name type="scientific">Nocardioides oleivorans</name>
    <dbReference type="NCBI Taxonomy" id="273676"/>
    <lineage>
        <taxon>Bacteria</taxon>
        <taxon>Bacillati</taxon>
        <taxon>Actinomycetota</taxon>
        <taxon>Actinomycetes</taxon>
        <taxon>Propionibacteriales</taxon>
        <taxon>Nocardioidaceae</taxon>
        <taxon>Nocardioides</taxon>
    </lineage>
</organism>
<dbReference type="InterPro" id="IPR018929">
    <property type="entry name" value="DUF2510"/>
</dbReference>
<keyword evidence="7" id="KW-1185">Reference proteome</keyword>
<reference evidence="6 7" key="1">
    <citation type="submission" date="2019-01" db="EMBL/GenBank/DDBJ databases">
        <title>Novel species of Nocardioides.</title>
        <authorList>
            <person name="Liu Q."/>
            <person name="Xin Y.-H."/>
        </authorList>
    </citation>
    <scope>NUCLEOTIDE SEQUENCE [LARGE SCALE GENOMIC DNA]</scope>
    <source>
        <strain evidence="6 7">CGMCC 4.6882</strain>
    </source>
</reference>
<dbReference type="AlphaFoldDB" id="A0A4V1RKW7"/>
<protein>
    <submittedName>
        <fullName evidence="6">DUF2510 domain-containing protein</fullName>
    </submittedName>
</protein>
<dbReference type="Pfam" id="PF10708">
    <property type="entry name" value="DUF2510"/>
    <property type="match status" value="1"/>
</dbReference>
<accession>A0A4V1RKW7</accession>
<dbReference type="Proteomes" id="UP000294071">
    <property type="component" value="Unassembled WGS sequence"/>
</dbReference>
<proteinExistence type="predicted"/>
<feature type="region of interest" description="Disordered" evidence="3">
    <location>
        <begin position="1"/>
        <end position="21"/>
    </location>
</feature>
<dbReference type="EMBL" id="SDWT01000001">
    <property type="protein sequence ID" value="RYB93722.1"/>
    <property type="molecule type" value="Genomic_DNA"/>
</dbReference>
<evidence type="ECO:0000259" key="4">
    <source>
        <dbReference type="Pfam" id="PF08797"/>
    </source>
</evidence>
<evidence type="ECO:0000256" key="2">
    <source>
        <dbReference type="ARBA" id="ARBA00022801"/>
    </source>
</evidence>
<evidence type="ECO:0000313" key="7">
    <source>
        <dbReference type="Proteomes" id="UP000294071"/>
    </source>
</evidence>
<dbReference type="Pfam" id="PF08797">
    <property type="entry name" value="HIRAN"/>
    <property type="match status" value="1"/>
</dbReference>
<evidence type="ECO:0000256" key="3">
    <source>
        <dbReference type="SAM" id="MobiDB-lite"/>
    </source>
</evidence>
<dbReference type="GO" id="GO:0016818">
    <property type="term" value="F:hydrolase activity, acting on acid anhydrides, in phosphorus-containing anhydrides"/>
    <property type="evidence" value="ECO:0007669"/>
    <property type="project" value="InterPro"/>
</dbReference>
<dbReference type="GO" id="GO:0008270">
    <property type="term" value="F:zinc ion binding"/>
    <property type="evidence" value="ECO:0007669"/>
    <property type="project" value="InterPro"/>
</dbReference>
<evidence type="ECO:0000313" key="6">
    <source>
        <dbReference type="EMBL" id="RYB93722.1"/>
    </source>
</evidence>
<name>A0A4V1RKW7_9ACTN</name>
<feature type="domain" description="HIRAN" evidence="4">
    <location>
        <begin position="122"/>
        <end position="160"/>
    </location>
</feature>